<dbReference type="RefSeq" id="WP_059072057.1">
    <property type="nucleotide sequence ID" value="NZ_LNAL01000008.1"/>
</dbReference>
<dbReference type="Proteomes" id="UP000054223">
    <property type="component" value="Unassembled WGS sequence"/>
</dbReference>
<evidence type="ECO:0000313" key="2">
    <source>
        <dbReference type="Proteomes" id="UP000054223"/>
    </source>
</evidence>
<dbReference type="EMBL" id="LNAL01000008">
    <property type="protein sequence ID" value="KUG06361.1"/>
    <property type="molecule type" value="Genomic_DNA"/>
</dbReference>
<organism evidence="1 2">
    <name type="scientific">Solirubrum puertoriconensis</name>
    <dbReference type="NCBI Taxonomy" id="1751427"/>
    <lineage>
        <taxon>Bacteria</taxon>
        <taxon>Pseudomonadati</taxon>
        <taxon>Bacteroidota</taxon>
        <taxon>Cytophagia</taxon>
        <taxon>Cytophagales</taxon>
    </lineage>
</organism>
<dbReference type="AlphaFoldDB" id="A0A9X0HI41"/>
<evidence type="ECO:0000313" key="1">
    <source>
        <dbReference type="EMBL" id="KUG06361.1"/>
    </source>
</evidence>
<accession>A0A9X0HI41</accession>
<keyword evidence="2" id="KW-1185">Reference proteome</keyword>
<proteinExistence type="predicted"/>
<dbReference type="OrthoDB" id="981660at2"/>
<protein>
    <submittedName>
        <fullName evidence="1">Uncharacterized protein</fullName>
    </submittedName>
</protein>
<reference evidence="1 2" key="1">
    <citation type="submission" date="2015-11" db="EMBL/GenBank/DDBJ databases">
        <title>Solirubrum puertoriconensis gen. nov. an environmental bacteria isolated in Puerto Rico.</title>
        <authorList>
            <person name="Cuebas-Irizarry M.F."/>
            <person name="Montalvo-Rodriguez R."/>
        </authorList>
    </citation>
    <scope>NUCLEOTIDE SEQUENCE [LARGE SCALE GENOMIC DNA]</scope>
    <source>
        <strain evidence="1 2">MC1A</strain>
    </source>
</reference>
<gene>
    <name evidence="1" type="ORF">ASU33_03115</name>
</gene>
<sequence>MQYATFEDFLFKLPIYTKVQVTDANSEVFLLLLTCGSSFSETAVDGYNPYRSLITTYTCRGNNDHGFVDSLVDEGGYFHVDLTCKRYADVVRFYYIYDAAAREFMKVGQYPSMATYEQSAVKRYQRALSKEHATEFSKAIGLKAHGVGIGSFVYLRRIFERLIEEAHQEALKSQNWDEEVYMKAKMNDKILLLEAYLPGFLVESRVMYSILSKGIHELSEQECLHHFDAIKVGIEIILEEHIEKKAREQRMDEARKAIAQAHQFLGKDSTK</sequence>
<comment type="caution">
    <text evidence="1">The sequence shown here is derived from an EMBL/GenBank/DDBJ whole genome shotgun (WGS) entry which is preliminary data.</text>
</comment>
<name>A0A9X0HI41_SOLP1</name>